<sequence>MTDAFILYKSGYKYQLDADYRIKTSIKPDSDVVTDYIDLDLSGNLTVKRGYAWDGTSGPVIDTDANLRASLVHDAFYQLMRNRKLKSTLHKESADKLFRNMCKQDGVPSPVAQLYYFALEKMGKPSTDPANAKTICRAPEE</sequence>
<dbReference type="RefSeq" id="WP_343858991.1">
    <property type="nucleotide sequence ID" value="NZ_BAAAFD010000004.1"/>
</dbReference>
<dbReference type="Pfam" id="PF07087">
    <property type="entry name" value="DUF1353"/>
    <property type="match status" value="1"/>
</dbReference>
<proteinExistence type="predicted"/>
<keyword evidence="2" id="KW-1185">Reference proteome</keyword>
<comment type="caution">
    <text evidence="1">The sequence shown here is derived from an EMBL/GenBank/DDBJ whole genome shotgun (WGS) entry which is preliminary data.</text>
</comment>
<evidence type="ECO:0000313" key="1">
    <source>
        <dbReference type="EMBL" id="GAA0856400.1"/>
    </source>
</evidence>
<reference evidence="1 2" key="1">
    <citation type="journal article" date="2019" name="Int. J. Syst. Evol. Microbiol.">
        <title>The Global Catalogue of Microorganisms (GCM) 10K type strain sequencing project: providing services to taxonomists for standard genome sequencing and annotation.</title>
        <authorList>
            <consortium name="The Broad Institute Genomics Platform"/>
            <consortium name="The Broad Institute Genome Sequencing Center for Infectious Disease"/>
            <person name="Wu L."/>
            <person name="Ma J."/>
        </authorList>
    </citation>
    <scope>NUCLEOTIDE SEQUENCE [LARGE SCALE GENOMIC DNA]</scope>
    <source>
        <strain evidence="1 2">JCM 15896</strain>
    </source>
</reference>
<gene>
    <name evidence="1" type="ORF">GCM10009114_18180</name>
</gene>
<dbReference type="Proteomes" id="UP001500359">
    <property type="component" value="Unassembled WGS sequence"/>
</dbReference>
<name>A0ABN1LJ10_9ALTE</name>
<evidence type="ECO:0008006" key="3">
    <source>
        <dbReference type="Google" id="ProtNLM"/>
    </source>
</evidence>
<organism evidence="1 2">
    <name type="scientific">Aliiglaciecola litoralis</name>
    <dbReference type="NCBI Taxonomy" id="582857"/>
    <lineage>
        <taxon>Bacteria</taxon>
        <taxon>Pseudomonadati</taxon>
        <taxon>Pseudomonadota</taxon>
        <taxon>Gammaproteobacteria</taxon>
        <taxon>Alteromonadales</taxon>
        <taxon>Alteromonadaceae</taxon>
        <taxon>Aliiglaciecola</taxon>
    </lineage>
</organism>
<dbReference type="InterPro" id="IPR010767">
    <property type="entry name" value="Phage_CGC-2007_Cje0229"/>
</dbReference>
<accession>A0ABN1LJ10</accession>
<evidence type="ECO:0000313" key="2">
    <source>
        <dbReference type="Proteomes" id="UP001500359"/>
    </source>
</evidence>
<dbReference type="EMBL" id="BAAAFD010000004">
    <property type="protein sequence ID" value="GAA0856400.1"/>
    <property type="molecule type" value="Genomic_DNA"/>
</dbReference>
<protein>
    <recommendedName>
        <fullName evidence="3">DUF1353 domain-containing protein</fullName>
    </recommendedName>
</protein>